<evidence type="ECO:0000313" key="2">
    <source>
        <dbReference type="Proteomes" id="UP001162992"/>
    </source>
</evidence>
<gene>
    <name evidence="1" type="ORF">O6H91_07G089300</name>
</gene>
<organism evidence="1 2">
    <name type="scientific">Diphasiastrum complanatum</name>
    <name type="common">Issler's clubmoss</name>
    <name type="synonym">Lycopodium complanatum</name>
    <dbReference type="NCBI Taxonomy" id="34168"/>
    <lineage>
        <taxon>Eukaryota</taxon>
        <taxon>Viridiplantae</taxon>
        <taxon>Streptophyta</taxon>
        <taxon>Embryophyta</taxon>
        <taxon>Tracheophyta</taxon>
        <taxon>Lycopodiopsida</taxon>
        <taxon>Lycopodiales</taxon>
        <taxon>Lycopodiaceae</taxon>
        <taxon>Lycopodioideae</taxon>
        <taxon>Diphasiastrum</taxon>
    </lineage>
</organism>
<comment type="caution">
    <text evidence="1">The sequence shown here is derived from an EMBL/GenBank/DDBJ whole genome shotgun (WGS) entry which is preliminary data.</text>
</comment>
<evidence type="ECO:0000313" key="1">
    <source>
        <dbReference type="EMBL" id="KAJ7550228.1"/>
    </source>
</evidence>
<dbReference type="Proteomes" id="UP001162992">
    <property type="component" value="Chromosome 7"/>
</dbReference>
<accession>A0ACC2D7C0</accession>
<reference evidence="2" key="1">
    <citation type="journal article" date="2024" name="Proc. Natl. Acad. Sci. U.S.A.">
        <title>Extraordinary preservation of gene collinearity over three hundred million years revealed in homosporous lycophytes.</title>
        <authorList>
            <person name="Li C."/>
            <person name="Wickell D."/>
            <person name="Kuo L.Y."/>
            <person name="Chen X."/>
            <person name="Nie B."/>
            <person name="Liao X."/>
            <person name="Peng D."/>
            <person name="Ji J."/>
            <person name="Jenkins J."/>
            <person name="Williams M."/>
            <person name="Shu S."/>
            <person name="Plott C."/>
            <person name="Barry K."/>
            <person name="Rajasekar S."/>
            <person name="Grimwood J."/>
            <person name="Han X."/>
            <person name="Sun S."/>
            <person name="Hou Z."/>
            <person name="He W."/>
            <person name="Dai G."/>
            <person name="Sun C."/>
            <person name="Schmutz J."/>
            <person name="Leebens-Mack J.H."/>
            <person name="Li F.W."/>
            <person name="Wang L."/>
        </authorList>
    </citation>
    <scope>NUCLEOTIDE SEQUENCE [LARGE SCALE GENOMIC DNA]</scope>
    <source>
        <strain evidence="2">cv. PW_Plant_1</strain>
    </source>
</reference>
<proteinExistence type="predicted"/>
<keyword evidence="2" id="KW-1185">Reference proteome</keyword>
<protein>
    <submittedName>
        <fullName evidence="1">Uncharacterized protein</fullName>
    </submittedName>
</protein>
<sequence length="407" mass="43651">MKAVVGSSKSVCLPLSSAMSSDGFKTANSSSVVSCKLWGHSRLDSRAILVFSRSRTAALGEFSDQSHLQFYAKIVCEKKEKKSKGKHTSVNASIKEILQVCDSGLQAEVADGSDVCCEKIDAIEAAVKQLKALEDELKAKKQELKAKKKEMKAATKAKKESKCDSSSSSSESSDTEDEMCMDKMRMQSEQYEEMKAEMKAEKKSKCDSSSSSSESSDCENEMSMDKIRMQSQLPIVIDPSSTPTARVLSQIAQPPSQSINLLPFTVPMKENLISDALYTSGSFLLGAEPSLNPALAKSSGRVEVCTGGKCRKDGSQQVLSAFQECIPATSGVAISACKCMGKCGKGPNVRVHSGDDESNPQVYTAVSEEDTKFLAHYHFGVTPEQGIPVVSVLKADSVATDSSMCAA</sequence>
<dbReference type="EMBL" id="CM055098">
    <property type="protein sequence ID" value="KAJ7550228.1"/>
    <property type="molecule type" value="Genomic_DNA"/>
</dbReference>
<name>A0ACC2D7C0_DIPCM</name>